<feature type="transmembrane region" description="Helical" evidence="10">
    <location>
        <begin position="690"/>
        <end position="713"/>
    </location>
</feature>
<evidence type="ECO:0000256" key="7">
    <source>
        <dbReference type="ARBA" id="ARBA00022989"/>
    </source>
</evidence>
<gene>
    <name evidence="10" type="primary">secD</name>
    <name evidence="11" type="synonym">secF</name>
    <name evidence="13" type="ORF">EV129_110210</name>
</gene>
<dbReference type="InterPro" id="IPR005791">
    <property type="entry name" value="SecD"/>
</dbReference>
<feature type="transmembrane region" description="Helical" evidence="10">
    <location>
        <begin position="719"/>
        <end position="741"/>
    </location>
</feature>
<dbReference type="EMBL" id="SMBK01000010">
    <property type="protein sequence ID" value="TCU35208.1"/>
    <property type="molecule type" value="Genomic_DNA"/>
</dbReference>
<keyword evidence="6 10" id="KW-0653">Protein transport</keyword>
<dbReference type="InterPro" id="IPR022645">
    <property type="entry name" value="SecD/SecF_bac"/>
</dbReference>
<protein>
    <recommendedName>
        <fullName evidence="10 11">Multifunctional fusion protein</fullName>
    </recommendedName>
    <domain>
        <recommendedName>
            <fullName evidence="10">Protein translocase subunit SecD</fullName>
        </recommendedName>
    </domain>
    <domain>
        <recommendedName>
            <fullName evidence="11">Protein-export membrane protein SecF</fullName>
        </recommendedName>
    </domain>
</protein>
<dbReference type="Pfam" id="PF07549">
    <property type="entry name" value="Sec_GG"/>
    <property type="match status" value="2"/>
</dbReference>
<dbReference type="InterPro" id="IPR054384">
    <property type="entry name" value="SecDF_P1_head"/>
</dbReference>
<evidence type="ECO:0000256" key="6">
    <source>
        <dbReference type="ARBA" id="ARBA00022927"/>
    </source>
</evidence>
<dbReference type="InterPro" id="IPR048631">
    <property type="entry name" value="SecD_1st"/>
</dbReference>
<evidence type="ECO:0000256" key="10">
    <source>
        <dbReference type="HAMAP-Rule" id="MF_01463"/>
    </source>
</evidence>
<dbReference type="NCBIfam" id="TIGR00966">
    <property type="entry name" value="transloc_SecF"/>
    <property type="match status" value="1"/>
</dbReference>
<keyword evidence="2 10" id="KW-0813">Transport</keyword>
<dbReference type="InterPro" id="IPR005665">
    <property type="entry name" value="SecF_bac"/>
</dbReference>
<dbReference type="PANTHER" id="PTHR30081:SF1">
    <property type="entry name" value="PROTEIN TRANSLOCASE SUBUNIT SECD"/>
    <property type="match status" value="1"/>
</dbReference>
<comment type="caution">
    <text evidence="10">Lacks conserved residue(s) required for the propagation of feature annotation.</text>
</comment>
<evidence type="ECO:0000256" key="5">
    <source>
        <dbReference type="ARBA" id="ARBA00022692"/>
    </source>
</evidence>
<feature type="transmembrane region" description="Helical" evidence="10">
    <location>
        <begin position="461"/>
        <end position="483"/>
    </location>
</feature>
<keyword evidence="5 10" id="KW-0812">Transmembrane</keyword>
<dbReference type="Pfam" id="PF21760">
    <property type="entry name" value="SecD_1st"/>
    <property type="match status" value="1"/>
</dbReference>
<dbReference type="InterPro" id="IPR048634">
    <property type="entry name" value="SecD_SecF_C"/>
</dbReference>
<evidence type="ECO:0000256" key="4">
    <source>
        <dbReference type="ARBA" id="ARBA00022519"/>
    </source>
</evidence>
<dbReference type="AlphaFoldDB" id="A0A4R3RHP9"/>
<evidence type="ECO:0000256" key="2">
    <source>
        <dbReference type="ARBA" id="ARBA00022448"/>
    </source>
</evidence>
<dbReference type="Gene3D" id="1.20.1640.10">
    <property type="entry name" value="Multidrug efflux transporter AcrB transmembrane domain"/>
    <property type="match status" value="2"/>
</dbReference>
<comment type="subunit">
    <text evidence="11">Forms a complex with SecD. Part of the essential Sec protein translocation apparatus which comprises SecA, SecYEG and auxiliary proteins SecDF-YajC and YidC.</text>
</comment>
<dbReference type="InterPro" id="IPR022646">
    <property type="entry name" value="SecD/SecF_CS"/>
</dbReference>
<dbReference type="InterPro" id="IPR055344">
    <property type="entry name" value="SecD_SecF_C_bact"/>
</dbReference>
<dbReference type="SUPFAM" id="SSF82866">
    <property type="entry name" value="Multidrug efflux transporter AcrB transmembrane domain"/>
    <property type="match status" value="2"/>
</dbReference>
<dbReference type="Pfam" id="PF02355">
    <property type="entry name" value="SecD_SecF_C"/>
    <property type="match status" value="2"/>
</dbReference>
<dbReference type="NCBIfam" id="NF011315">
    <property type="entry name" value="PRK14726.1"/>
    <property type="match status" value="1"/>
</dbReference>
<dbReference type="HAMAP" id="MF_01464_B">
    <property type="entry name" value="SecF_B"/>
    <property type="match status" value="1"/>
</dbReference>
<dbReference type="GO" id="GO:0006605">
    <property type="term" value="P:protein targeting"/>
    <property type="evidence" value="ECO:0007669"/>
    <property type="project" value="UniProtKB-UniRule"/>
</dbReference>
<name>A0A4R3RHP9_9HYPH</name>
<comment type="subunit">
    <text evidence="10">Forms a complex with SecF. Part of the essential Sec protein translocation apparatus which comprises SecA, SecYEG and auxiliary proteins SecDF-YajC and YidC.</text>
</comment>
<feature type="transmembrane region" description="Helical" evidence="10">
    <location>
        <begin position="358"/>
        <end position="378"/>
    </location>
</feature>
<evidence type="ECO:0000256" key="1">
    <source>
        <dbReference type="ARBA" id="ARBA00004651"/>
    </source>
</evidence>
<dbReference type="NCBIfam" id="TIGR00916">
    <property type="entry name" value="2A0604s01"/>
    <property type="match status" value="2"/>
</dbReference>
<evidence type="ECO:0000313" key="13">
    <source>
        <dbReference type="EMBL" id="TCU35208.1"/>
    </source>
</evidence>
<evidence type="ECO:0000313" key="14">
    <source>
        <dbReference type="Proteomes" id="UP000295507"/>
    </source>
</evidence>
<dbReference type="InterPro" id="IPR022813">
    <property type="entry name" value="SecD/SecF_arch_bac"/>
</dbReference>
<comment type="subcellular location">
    <subcellularLocation>
        <location evidence="1 10">Cell membrane</location>
        <topology evidence="1 10">Multi-pass membrane protein</topology>
    </subcellularLocation>
</comment>
<sequence>MLHFSRWKTVLIWLIVLVAALGAAPNLFTDVSLPGWMPQKRVALGLDLQGGSHIVLKAERSDIVRKRLENTVASVRARLREAGIRYTGLAGNGQTIQVRITDPSQIERAVSVLRPLTVPEAGAPDPDVTLVKGNDGQLTLHITGKAIARSLSAALTQSVDIVGRRAVEVGGIDPVIETRGPDRLSVQVPGLADPQRFKDLLSQDGRLSFHLIDSSMSPQDAMSGTVPARSRIVYSQDDPPDAYLVERTEILSSADLSDFQVEPGNDEDSSILTFRFNPESFRRFAELTQNNVGRSFAILLDDQVIAAPDIREPVAGNRGEIPLDYSQEETEDLAAILRSGALPVTLTIVEERTIDPGFGAGSILSGLVAGFVGAVLVIGLMVAFFGILGVIAGAALVVNVMMILAVLSLSGAPLTLPGVAGIVLTIGIAVDATVLIYERIREEVKGGTHLDQAIGIAYSRAFMTVVDANITTLIAAAILFYLGSDAIRGFAVTLAIGILTTAFTAFVFTRPLVVAWVRHRRLKHLPKSVHTDLFDGTNIRFMGIRRYSFTALAALSLVSMLAVVTIGMNLGIDFTGGSVIEVRSKQGPADLEDIRTRLSQLNLGDIQARRLRDASNAIIRIEAQGGGENAEQSAITLVRSELADQYDFRRVEVVGPAVSGELTKTASLGVLASLGAILVYIWLRFEWQFAVGAIIATLHDVILTLGSFVFTGIEFNLTSIAALLVIVGYSLNDTVVVYDRMRENLKHFRRMPLPILIDASINQTLSRTILTSATTLLALAALYLFGGEDMRSFALVMLFGVAVGTFSSIYIAAPVLILFRLRPKTIDDKEDGATDEKSGKATASHG</sequence>
<evidence type="ECO:0000259" key="12">
    <source>
        <dbReference type="PROSITE" id="PS50156"/>
    </source>
</evidence>
<feature type="transmembrane region" description="Helical" evidence="10">
    <location>
        <begin position="385"/>
        <end position="407"/>
    </location>
</feature>
<dbReference type="NCBIfam" id="TIGR01129">
    <property type="entry name" value="secD"/>
    <property type="match status" value="1"/>
</dbReference>
<dbReference type="GO" id="GO:0065002">
    <property type="term" value="P:intracellular protein transmembrane transport"/>
    <property type="evidence" value="ECO:0007669"/>
    <property type="project" value="UniProtKB-UniRule"/>
</dbReference>
<reference evidence="13 14" key="1">
    <citation type="submission" date="2019-03" db="EMBL/GenBank/DDBJ databases">
        <title>Genomic Encyclopedia of Type Strains, Phase IV (KMG-V): Genome sequencing to study the core and pangenomes of soil and plant-associated prokaryotes.</title>
        <authorList>
            <person name="Whitman W."/>
        </authorList>
    </citation>
    <scope>NUCLEOTIDE SEQUENCE [LARGE SCALE GENOMIC DNA]</scope>
    <source>
        <strain evidence="13 14">IE4868</strain>
    </source>
</reference>
<dbReference type="Proteomes" id="UP000295507">
    <property type="component" value="Unassembled WGS sequence"/>
</dbReference>
<feature type="transmembrane region" description="Helical" evidence="10">
    <location>
        <begin position="792"/>
        <end position="819"/>
    </location>
</feature>
<keyword evidence="7 10" id="KW-1133">Transmembrane helix</keyword>
<comment type="similarity">
    <text evidence="11">Belongs to the SecD/SecF family. SecF subfamily.</text>
</comment>
<organism evidence="13 14">
    <name type="scientific">Rhizobium azibense</name>
    <dbReference type="NCBI Taxonomy" id="1136135"/>
    <lineage>
        <taxon>Bacteria</taxon>
        <taxon>Pseudomonadati</taxon>
        <taxon>Pseudomonadota</taxon>
        <taxon>Alphaproteobacteria</taxon>
        <taxon>Hyphomicrobiales</taxon>
        <taxon>Rhizobiaceae</taxon>
        <taxon>Rhizobium/Agrobacterium group</taxon>
        <taxon>Rhizobium</taxon>
    </lineage>
</organism>
<feature type="transmembrane region" description="Helical" evidence="10">
    <location>
        <begin position="549"/>
        <end position="572"/>
    </location>
</feature>
<comment type="function">
    <text evidence="10">Part of the Sec protein translocase complex. Interacts with the SecYEG preprotein conducting channel. SecDF uses the proton motive force (PMF) to complete protein translocation after the ATP-dependent function of SecA.</text>
</comment>
<dbReference type="GO" id="GO:0015450">
    <property type="term" value="F:protein-transporting ATPase activity"/>
    <property type="evidence" value="ECO:0007669"/>
    <property type="project" value="InterPro"/>
</dbReference>
<evidence type="ECO:0000256" key="9">
    <source>
        <dbReference type="ARBA" id="ARBA00023136"/>
    </source>
</evidence>
<evidence type="ECO:0000256" key="11">
    <source>
        <dbReference type="HAMAP-Rule" id="MF_01464"/>
    </source>
</evidence>
<feature type="transmembrane region" description="Helical" evidence="10">
    <location>
        <begin position="419"/>
        <end position="440"/>
    </location>
</feature>
<comment type="caution">
    <text evidence="13">The sequence shown here is derived from an EMBL/GenBank/DDBJ whole genome shotgun (WGS) entry which is preliminary data.</text>
</comment>
<dbReference type="InterPro" id="IPR000731">
    <property type="entry name" value="SSD"/>
</dbReference>
<keyword evidence="8 10" id="KW-0811">Translocation</keyword>
<proteinExistence type="inferred from homology"/>
<dbReference type="NCBIfam" id="NF009583">
    <property type="entry name" value="PRK13024.1-3"/>
    <property type="match status" value="1"/>
</dbReference>
<dbReference type="GO" id="GO:0005886">
    <property type="term" value="C:plasma membrane"/>
    <property type="evidence" value="ECO:0007669"/>
    <property type="project" value="UniProtKB-SubCell"/>
</dbReference>
<feature type="transmembrane region" description="Helical" evidence="10">
    <location>
        <begin position="489"/>
        <end position="517"/>
    </location>
</feature>
<keyword evidence="9 10" id="KW-0472">Membrane</keyword>
<dbReference type="Pfam" id="PF22599">
    <property type="entry name" value="SecDF_P1_head"/>
    <property type="match status" value="1"/>
</dbReference>
<accession>A0A4R3RHP9</accession>
<dbReference type="Gene3D" id="3.30.70.3400">
    <property type="match status" value="2"/>
</dbReference>
<feature type="transmembrane region" description="Helical" evidence="10">
    <location>
        <begin position="769"/>
        <end position="786"/>
    </location>
</feature>
<feature type="domain" description="SSD" evidence="12">
    <location>
        <begin position="682"/>
        <end position="818"/>
    </location>
</feature>
<dbReference type="GO" id="GO:0043952">
    <property type="term" value="P:protein transport by the Sec complex"/>
    <property type="evidence" value="ECO:0007669"/>
    <property type="project" value="UniProtKB-UniRule"/>
</dbReference>
<keyword evidence="4" id="KW-0997">Cell inner membrane</keyword>
<keyword evidence="3 10" id="KW-1003">Cell membrane</keyword>
<dbReference type="RefSeq" id="WP_132552621.1">
    <property type="nucleotide sequence ID" value="NZ_SMBK01000010.1"/>
</dbReference>
<dbReference type="PROSITE" id="PS50156">
    <property type="entry name" value="SSD"/>
    <property type="match status" value="1"/>
</dbReference>
<evidence type="ECO:0000256" key="3">
    <source>
        <dbReference type="ARBA" id="ARBA00022475"/>
    </source>
</evidence>
<comment type="similarity">
    <text evidence="10">Belongs to the SecD/SecF family. SecD subfamily.</text>
</comment>
<dbReference type="PRINTS" id="PR01755">
    <property type="entry name" value="SECFTRNLCASE"/>
</dbReference>
<dbReference type="HAMAP" id="MF_01463_B">
    <property type="entry name" value="SecD_B"/>
    <property type="match status" value="1"/>
</dbReference>
<dbReference type="Gene3D" id="3.30.1360.200">
    <property type="match status" value="1"/>
</dbReference>
<evidence type="ECO:0000256" key="8">
    <source>
        <dbReference type="ARBA" id="ARBA00023010"/>
    </source>
</evidence>
<dbReference type="PANTHER" id="PTHR30081">
    <property type="entry name" value="PROTEIN-EXPORT MEMBRANE PROTEIN SEC"/>
    <property type="match status" value="1"/>
</dbReference>
<feature type="transmembrane region" description="Helical" evidence="10">
    <location>
        <begin position="665"/>
        <end position="683"/>
    </location>
</feature>